<dbReference type="GO" id="GO:0015740">
    <property type="term" value="P:C4-dicarboxylate transport"/>
    <property type="evidence" value="ECO:0007669"/>
    <property type="project" value="TreeGrafter"/>
</dbReference>
<feature type="transmembrane region" description="Helical" evidence="9">
    <location>
        <begin position="137"/>
        <end position="159"/>
    </location>
</feature>
<evidence type="ECO:0000256" key="3">
    <source>
        <dbReference type="ARBA" id="ARBA00022475"/>
    </source>
</evidence>
<keyword evidence="3" id="KW-1003">Cell membrane</keyword>
<dbReference type="GO" id="GO:0022857">
    <property type="term" value="F:transmembrane transporter activity"/>
    <property type="evidence" value="ECO:0007669"/>
    <property type="project" value="TreeGrafter"/>
</dbReference>
<evidence type="ECO:0000256" key="2">
    <source>
        <dbReference type="ARBA" id="ARBA00022448"/>
    </source>
</evidence>
<comment type="subcellular location">
    <subcellularLocation>
        <location evidence="1">Cell inner membrane</location>
        <topology evidence="1">Multi-pass membrane protein</topology>
    </subcellularLocation>
</comment>
<keyword evidence="4" id="KW-0997">Cell inner membrane</keyword>
<reference evidence="11" key="1">
    <citation type="journal article" date="2014" name="Gene">
        <title>Genome-guided analysis of transformation efficiency and carbon dioxide assimilation by Moorella thermoacetica Y72.</title>
        <authorList>
            <person name="Tsukahara K."/>
            <person name="Kita A."/>
            <person name="Nakashimada Y."/>
            <person name="Hoshino T."/>
            <person name="Murakami K."/>
        </authorList>
    </citation>
    <scope>NUCLEOTIDE SEQUENCE [LARGE SCALE GENOMIC DNA]</scope>
    <source>
        <strain evidence="11">Y72</strain>
    </source>
</reference>
<gene>
    <name evidence="11" type="ORF">MTY_1446</name>
</gene>
<sequence>MPQERLHSKVLYKLYHLLECMVEICGAYMMALMVALVFYQVFGRYILHRTPGWTEEVALLFMMAYGFLSIAIGFARGSHLSINILYDHLPLKMRRVLDRFYEVLVIGCGVFLLIEGYKFTVLTWSSILPATGLPNGLQYLIVPITGIVIIVFGLFKLIADEKEDQS</sequence>
<accession>A0A0S6UF61</accession>
<evidence type="ECO:0000256" key="1">
    <source>
        <dbReference type="ARBA" id="ARBA00004429"/>
    </source>
</evidence>
<comment type="similarity">
    <text evidence="8">Belongs to the TRAP transporter small permease family.</text>
</comment>
<evidence type="ECO:0000256" key="8">
    <source>
        <dbReference type="ARBA" id="ARBA00038436"/>
    </source>
</evidence>
<dbReference type="AlphaFoldDB" id="A0A0S6UF61"/>
<keyword evidence="2" id="KW-0813">Transport</keyword>
<keyword evidence="7 9" id="KW-0472">Membrane</keyword>
<evidence type="ECO:0000313" key="11">
    <source>
        <dbReference type="EMBL" id="GAF26108.1"/>
    </source>
</evidence>
<dbReference type="InterPro" id="IPR007387">
    <property type="entry name" value="TRAP_DctQ"/>
</dbReference>
<feature type="transmembrane region" description="Helical" evidence="9">
    <location>
        <begin position="57"/>
        <end position="75"/>
    </location>
</feature>
<dbReference type="Pfam" id="PF04290">
    <property type="entry name" value="DctQ"/>
    <property type="match status" value="1"/>
</dbReference>
<evidence type="ECO:0000256" key="9">
    <source>
        <dbReference type="SAM" id="Phobius"/>
    </source>
</evidence>
<dbReference type="EMBL" id="DF238840">
    <property type="protein sequence ID" value="GAF26108.1"/>
    <property type="molecule type" value="Genomic_DNA"/>
</dbReference>
<evidence type="ECO:0000256" key="7">
    <source>
        <dbReference type="ARBA" id="ARBA00023136"/>
    </source>
</evidence>
<evidence type="ECO:0000259" key="10">
    <source>
        <dbReference type="Pfam" id="PF04290"/>
    </source>
</evidence>
<dbReference type="Proteomes" id="UP000063718">
    <property type="component" value="Unassembled WGS sequence"/>
</dbReference>
<keyword evidence="6 9" id="KW-1133">Transmembrane helix</keyword>
<name>A0A0S6UF61_NEOTH</name>
<feature type="transmembrane region" description="Helical" evidence="9">
    <location>
        <begin position="21"/>
        <end position="42"/>
    </location>
</feature>
<dbReference type="PANTHER" id="PTHR35011">
    <property type="entry name" value="2,3-DIKETO-L-GULONATE TRAP TRANSPORTER SMALL PERMEASE PROTEIN YIAM"/>
    <property type="match status" value="1"/>
</dbReference>
<dbReference type="GO" id="GO:0005886">
    <property type="term" value="C:plasma membrane"/>
    <property type="evidence" value="ECO:0007669"/>
    <property type="project" value="UniProtKB-SubCell"/>
</dbReference>
<keyword evidence="5 9" id="KW-0812">Transmembrane</keyword>
<feature type="transmembrane region" description="Helical" evidence="9">
    <location>
        <begin position="96"/>
        <end position="117"/>
    </location>
</feature>
<dbReference type="InterPro" id="IPR055348">
    <property type="entry name" value="DctQ"/>
</dbReference>
<organism evidence="11">
    <name type="scientific">Moorella thermoacetica Y72</name>
    <dbReference type="NCBI Taxonomy" id="1325331"/>
    <lineage>
        <taxon>Bacteria</taxon>
        <taxon>Bacillati</taxon>
        <taxon>Bacillota</taxon>
        <taxon>Clostridia</taxon>
        <taxon>Neomoorellales</taxon>
        <taxon>Neomoorellaceae</taxon>
        <taxon>Neomoorella</taxon>
    </lineage>
</organism>
<dbReference type="RefSeq" id="WP_025773829.1">
    <property type="nucleotide sequence ID" value="NZ_DF238840.1"/>
</dbReference>
<evidence type="ECO:0000256" key="4">
    <source>
        <dbReference type="ARBA" id="ARBA00022519"/>
    </source>
</evidence>
<feature type="domain" description="Tripartite ATP-independent periplasmic transporters DctQ component" evidence="10">
    <location>
        <begin position="33"/>
        <end position="158"/>
    </location>
</feature>
<protein>
    <submittedName>
        <fullName evidence="11">TRAP-type C4-dicarboxylate transport system, small permease component</fullName>
    </submittedName>
</protein>
<dbReference type="PANTHER" id="PTHR35011:SF11">
    <property type="entry name" value="TRAP TRANSPORTER SMALL PERMEASE PROTEIN"/>
    <property type="match status" value="1"/>
</dbReference>
<evidence type="ECO:0000256" key="5">
    <source>
        <dbReference type="ARBA" id="ARBA00022692"/>
    </source>
</evidence>
<proteinExistence type="inferred from homology"/>
<evidence type="ECO:0000256" key="6">
    <source>
        <dbReference type="ARBA" id="ARBA00022989"/>
    </source>
</evidence>